<dbReference type="CDD" id="cd02440">
    <property type="entry name" value="AdoMet_MTases"/>
    <property type="match status" value="1"/>
</dbReference>
<evidence type="ECO:0000259" key="1">
    <source>
        <dbReference type="Pfam" id="PF08241"/>
    </source>
</evidence>
<evidence type="ECO:0000313" key="2">
    <source>
        <dbReference type="EMBL" id="WTP88078.1"/>
    </source>
</evidence>
<name>A0AAU1HZC4_9ACTN</name>
<organism evidence="2">
    <name type="scientific">Streptomyces sp. NBC_00180</name>
    <dbReference type="NCBI Taxonomy" id="2903632"/>
    <lineage>
        <taxon>Bacteria</taxon>
        <taxon>Bacillati</taxon>
        <taxon>Actinomycetota</taxon>
        <taxon>Actinomycetes</taxon>
        <taxon>Kitasatosporales</taxon>
        <taxon>Streptomycetaceae</taxon>
        <taxon>Streptomyces</taxon>
    </lineage>
</organism>
<dbReference type="Pfam" id="PF08241">
    <property type="entry name" value="Methyltransf_11"/>
    <property type="match status" value="1"/>
</dbReference>
<reference evidence="2" key="1">
    <citation type="submission" date="2022-10" db="EMBL/GenBank/DDBJ databases">
        <title>The complete genomes of actinobacterial strains from the NBC collection.</title>
        <authorList>
            <person name="Joergensen T.S."/>
            <person name="Alvarez Arevalo M."/>
            <person name="Sterndorff E.B."/>
            <person name="Faurdal D."/>
            <person name="Vuksanovic O."/>
            <person name="Mourched A.-S."/>
            <person name="Charusanti P."/>
            <person name="Shaw S."/>
            <person name="Blin K."/>
            <person name="Weber T."/>
        </authorList>
    </citation>
    <scope>NUCLEOTIDE SEQUENCE</scope>
    <source>
        <strain evidence="2">NBC 00180</strain>
    </source>
</reference>
<dbReference type="EMBL" id="CP108140">
    <property type="protein sequence ID" value="WTP88078.1"/>
    <property type="molecule type" value="Genomic_DNA"/>
</dbReference>
<sequence>MATLWDLMRDCIPDDHARQVTSRYYVDEVMSAPGAPGLVVDLGCGRGTSAALFRKHDPEVRWVGIDIRDSPEAGQRTPGGDPVVHYDGVRLPLACDSLPLIYSHQVFEHVSRPRELLAEIARVLAPGGCFIGSTSQFEPYHSFSLWNYTPYGFRMLVEEAGLALEEIRPSLDGVALIMRSYLGRPPEYSRYWDEQSPLNSEIDQWARHGHRRTALVNLRKLTYCGQFAFRVGKPALAQGAALLAQDVETRRAAG</sequence>
<dbReference type="PANTHER" id="PTHR43591">
    <property type="entry name" value="METHYLTRANSFERASE"/>
    <property type="match status" value="1"/>
</dbReference>
<dbReference type="InterPro" id="IPR013216">
    <property type="entry name" value="Methyltransf_11"/>
</dbReference>
<dbReference type="Gene3D" id="3.40.50.150">
    <property type="entry name" value="Vaccinia Virus protein VP39"/>
    <property type="match status" value="1"/>
</dbReference>
<accession>A0AAU1HZC4</accession>
<protein>
    <submittedName>
        <fullName evidence="2">Class I SAM-dependent methyltransferase</fullName>
    </submittedName>
</protein>
<dbReference type="AlphaFoldDB" id="A0AAU1HZC4"/>
<dbReference type="GO" id="GO:0008757">
    <property type="term" value="F:S-adenosylmethionine-dependent methyltransferase activity"/>
    <property type="evidence" value="ECO:0007669"/>
    <property type="project" value="InterPro"/>
</dbReference>
<dbReference type="GO" id="GO:0032259">
    <property type="term" value="P:methylation"/>
    <property type="evidence" value="ECO:0007669"/>
    <property type="project" value="UniProtKB-KW"/>
</dbReference>
<feature type="domain" description="Methyltransferase type 11" evidence="1">
    <location>
        <begin position="40"/>
        <end position="131"/>
    </location>
</feature>
<gene>
    <name evidence="2" type="ORF">OG477_23160</name>
</gene>
<dbReference type="PANTHER" id="PTHR43591:SF24">
    <property type="entry name" value="2-METHOXY-6-POLYPRENYL-1,4-BENZOQUINOL METHYLASE, MITOCHONDRIAL"/>
    <property type="match status" value="1"/>
</dbReference>
<keyword evidence="2" id="KW-0808">Transferase</keyword>
<keyword evidence="2" id="KW-0489">Methyltransferase</keyword>
<dbReference type="SUPFAM" id="SSF53335">
    <property type="entry name" value="S-adenosyl-L-methionine-dependent methyltransferases"/>
    <property type="match status" value="1"/>
</dbReference>
<dbReference type="InterPro" id="IPR029063">
    <property type="entry name" value="SAM-dependent_MTases_sf"/>
</dbReference>
<proteinExistence type="predicted"/>